<feature type="compositionally biased region" description="Acidic residues" evidence="4">
    <location>
        <begin position="391"/>
        <end position="402"/>
    </location>
</feature>
<organism evidence="6 7">
    <name type="scientific">Volvox reticuliferus</name>
    <dbReference type="NCBI Taxonomy" id="1737510"/>
    <lineage>
        <taxon>Eukaryota</taxon>
        <taxon>Viridiplantae</taxon>
        <taxon>Chlorophyta</taxon>
        <taxon>core chlorophytes</taxon>
        <taxon>Chlorophyceae</taxon>
        <taxon>CS clade</taxon>
        <taxon>Chlamydomonadales</taxon>
        <taxon>Volvocaceae</taxon>
        <taxon>Volvox</taxon>
    </lineage>
</organism>
<dbReference type="InterPro" id="IPR041505">
    <property type="entry name" value="Dis3_CSD2"/>
</dbReference>
<feature type="compositionally biased region" description="Gly residues" evidence="4">
    <location>
        <begin position="505"/>
        <end position="518"/>
    </location>
</feature>
<evidence type="ECO:0000313" key="6">
    <source>
        <dbReference type="EMBL" id="GIL69994.1"/>
    </source>
</evidence>
<protein>
    <recommendedName>
        <fullName evidence="2">DIS3-like exonuclease 1</fullName>
    </recommendedName>
</protein>
<proteinExistence type="predicted"/>
<keyword evidence="3" id="KW-0460">Magnesium</keyword>
<name>A0A8J4FD58_9CHLO</name>
<evidence type="ECO:0000256" key="2">
    <source>
        <dbReference type="ARBA" id="ARBA00016366"/>
    </source>
</evidence>
<feature type="region of interest" description="Disordered" evidence="4">
    <location>
        <begin position="1262"/>
        <end position="1308"/>
    </location>
</feature>
<dbReference type="OrthoDB" id="372421at2759"/>
<dbReference type="GO" id="GO:0006402">
    <property type="term" value="P:mRNA catabolic process"/>
    <property type="evidence" value="ECO:0007669"/>
    <property type="project" value="TreeGrafter"/>
</dbReference>
<feature type="region of interest" description="Disordered" evidence="4">
    <location>
        <begin position="491"/>
        <end position="518"/>
    </location>
</feature>
<dbReference type="Pfam" id="PF00773">
    <property type="entry name" value="RNB"/>
    <property type="match status" value="1"/>
</dbReference>
<feature type="region of interest" description="Disordered" evidence="4">
    <location>
        <begin position="658"/>
        <end position="692"/>
    </location>
</feature>
<dbReference type="Gene3D" id="3.40.50.1010">
    <property type="entry name" value="5'-nuclease"/>
    <property type="match status" value="1"/>
</dbReference>
<feature type="region of interest" description="Disordered" evidence="4">
    <location>
        <begin position="1128"/>
        <end position="1150"/>
    </location>
</feature>
<evidence type="ECO:0000256" key="3">
    <source>
        <dbReference type="ARBA" id="ARBA00022842"/>
    </source>
</evidence>
<dbReference type="PANTHER" id="PTHR23355">
    <property type="entry name" value="RIBONUCLEASE"/>
    <property type="match status" value="1"/>
</dbReference>
<dbReference type="SMART" id="SM00955">
    <property type="entry name" value="RNB"/>
    <property type="match status" value="1"/>
</dbReference>
<dbReference type="InterPro" id="IPR050180">
    <property type="entry name" value="RNR_Ribonuclease"/>
</dbReference>
<dbReference type="InterPro" id="IPR012340">
    <property type="entry name" value="NA-bd_OB-fold"/>
</dbReference>
<dbReference type="PANTHER" id="PTHR23355:SF30">
    <property type="entry name" value="DIS3-LIKE EXONUCLEASE 1"/>
    <property type="match status" value="1"/>
</dbReference>
<dbReference type="SUPFAM" id="SSF50249">
    <property type="entry name" value="Nucleic acid-binding proteins"/>
    <property type="match status" value="2"/>
</dbReference>
<sequence length="1512" mass="158575">MAWVSCQTKLSYKYRRRTHTVTPSVEESYLRVDVSCASEACDSCRIGFGTSDVGAGAGAVSATPTSSLSASAPYYVIPDDVAFSDLLELFELPDISNYIILTSCLKKVSLKSGRKASRIRALYRDRRRCAVLFDDLHCLDTAAAAIGADPALPPALAAGLYYARHLGGRVPLVVVSDQLAGSMVAAAAAAAGGPTCSGGEAGSPGGVFGTRTGGAGGGNEFTPEDPCVYYSALTDNLAVAAAEGVTVLSAAEYVSRCWPPGSAVSELYDSLMAAKVAAAAAVQGEGDAAYRPHLSQQEVEEGLAAGLLMRGVLHVSRRNPREAVVELGRGPDSALGRLVRVSGRAAMNRAMEGDAVAVRLLLPGGPATLHGVDGGGGGGGGDAVATAAAGAEEDDPELDAEGAEATKQDMYGNRAGATATATAADQDADYGAELLADVGGPGGEGGEEGALAAMEAGSAGALPSAEVVAILHRDPRDIVVCLSQRDEAAIKARQEQQQQKQQGPAWGGGGGGEGGGGMQRRSEMLVCMPLDRRLPAVVVVTRQGHQLVGCRFVVRVDYWERSSRYPRGHVTRVLGRLNDLRAESDAVLVQCGINYKPFCEAALSELPRVTRPEDWRVPSRERSNRRDLTGPEYFVVSIDPVGCTDVDDAMHVRFLPPAPEPAPAGRHHQNTHVAGEGGTQDEAGERGEGAGEEGWQQRVEVGVHIADVSWFVAAGGMLDGEARDRCTSVYLVDRRLDMLPGLLSEQLCSLRQGVERLAVSVIWTLRRRRTQPQQQLGKLAARSNGDGAGGDGGVDAGREELEEYEYDVEDVWYGRTVIRSRHQLHYQQAQDILDGRAASLEDALPSEHVAALRRSLVVLDELTSQLHARRVAAGALELASAELRFQVDPSSGAPCQVECKHKVHMMDIVAEMMIAANSAVAERIATAFPGCALLRSHPPPRPQAFEEIRALLEPHSGGAQVDPTSNASLAAALERACATAAASDPAAATLIKSLATRAMSEAQYNSSGTTPPGTPLSYHYGLALQYYTHFTSPIRRYADVVVHRQLLAAISGAPPPQLHPDLAAAAAVMNMRHRQAKAAQKECSELYLLLLLHAQPHVEKALVCGITPTRLELFVPRYHLRGTVALTDRKGLPRPPLRPGQPDGHDAEEDPFLASERRGLRLMTTQEEVSITDTATGTIVWRVRLGQSVSVRLSAADHRAHGPKLALRVLDNGHSEPLPRANAQAQQPPAAAAAAAAAATAPPGGGAPALPLPLRMLVSLRDKAQAQSQPQSQGLQQQCAAAGPAAAARPAFGQSHSGVTSAQAHDGGEEGFGALAAAAAAAEPLRMPTPPSLERVGVHRLGLQGLQGHGPSRVGKEEEAAEVALGLAANSALGAPAAALVVAAADPLITVAASGAADDGVISAAAAAVMGGRGGEGRKGGIGAASMVALSSTWDGEGSFSVRADGGNEGDSGKSQEAVGGREWQVSELRARLRRVSRLEVRLTACRRGSNQERRLQERLEELRNSIRHVHA</sequence>
<feature type="compositionally biased region" description="Gly residues" evidence="4">
    <location>
        <begin position="372"/>
        <end position="382"/>
    </location>
</feature>
<dbReference type="Gene3D" id="2.40.50.700">
    <property type="match status" value="1"/>
</dbReference>
<reference evidence="6" key="1">
    <citation type="journal article" date="2021" name="Proc. Natl. Acad. Sci. U.S.A.">
        <title>Three genomes in the algal genus Volvox reveal the fate of a haploid sex-determining region after a transition to homothallism.</title>
        <authorList>
            <person name="Yamamoto K."/>
            <person name="Hamaji T."/>
            <person name="Kawai-Toyooka H."/>
            <person name="Matsuzaki R."/>
            <person name="Takahashi F."/>
            <person name="Nishimura Y."/>
            <person name="Kawachi M."/>
            <person name="Noguchi H."/>
            <person name="Minakuchi Y."/>
            <person name="Umen J.G."/>
            <person name="Toyoda A."/>
            <person name="Nozaki H."/>
        </authorList>
    </citation>
    <scope>NUCLEOTIDE SEQUENCE</scope>
    <source>
        <strain evidence="6">NIES-3786</strain>
    </source>
</reference>
<dbReference type="Proteomes" id="UP000747110">
    <property type="component" value="Unassembled WGS sequence"/>
</dbReference>
<keyword evidence="7" id="KW-1185">Reference proteome</keyword>
<dbReference type="EMBL" id="BNCP01000002">
    <property type="protein sequence ID" value="GIL69994.1"/>
    <property type="molecule type" value="Genomic_DNA"/>
</dbReference>
<dbReference type="GO" id="GO:0000175">
    <property type="term" value="F:3'-5'-RNA exonuclease activity"/>
    <property type="evidence" value="ECO:0007669"/>
    <property type="project" value="TreeGrafter"/>
</dbReference>
<dbReference type="InterPro" id="IPR022966">
    <property type="entry name" value="RNase_II/R_CS"/>
</dbReference>
<dbReference type="Gene3D" id="2.40.50.690">
    <property type="match status" value="1"/>
</dbReference>
<gene>
    <name evidence="6" type="ORF">Vretifemale_824</name>
</gene>
<feature type="compositionally biased region" description="Low complexity" evidence="4">
    <location>
        <begin position="1265"/>
        <end position="1295"/>
    </location>
</feature>
<feature type="compositionally biased region" description="Gly residues" evidence="4">
    <location>
        <begin position="786"/>
        <end position="795"/>
    </location>
</feature>
<feature type="region of interest" description="Disordered" evidence="4">
    <location>
        <begin position="774"/>
        <end position="796"/>
    </location>
</feature>
<feature type="compositionally biased region" description="Low complexity" evidence="4">
    <location>
        <begin position="495"/>
        <end position="504"/>
    </location>
</feature>
<comment type="caution">
    <text evidence="6">The sequence shown here is derived from an EMBL/GenBank/DDBJ whole genome shotgun (WGS) entry which is preliminary data.</text>
</comment>
<dbReference type="Pfam" id="PF17849">
    <property type="entry name" value="OB_Dis3"/>
    <property type="match status" value="1"/>
</dbReference>
<evidence type="ECO:0000259" key="5">
    <source>
        <dbReference type="SMART" id="SM00955"/>
    </source>
</evidence>
<dbReference type="GO" id="GO:0003723">
    <property type="term" value="F:RNA binding"/>
    <property type="evidence" value="ECO:0007669"/>
    <property type="project" value="InterPro"/>
</dbReference>
<feature type="domain" description="RNB" evidence="5">
    <location>
        <begin position="625"/>
        <end position="1052"/>
    </location>
</feature>
<evidence type="ECO:0000313" key="7">
    <source>
        <dbReference type="Proteomes" id="UP000747110"/>
    </source>
</evidence>
<comment type="cofactor">
    <cofactor evidence="1">
        <name>Mg(2+)</name>
        <dbReference type="ChEBI" id="CHEBI:18420"/>
    </cofactor>
</comment>
<feature type="region of interest" description="Disordered" evidence="4">
    <location>
        <begin position="371"/>
        <end position="407"/>
    </location>
</feature>
<dbReference type="PROSITE" id="PS01175">
    <property type="entry name" value="RIBONUCLEASE_II"/>
    <property type="match status" value="1"/>
</dbReference>
<evidence type="ECO:0000256" key="1">
    <source>
        <dbReference type="ARBA" id="ARBA00001946"/>
    </source>
</evidence>
<accession>A0A8J4FD58</accession>
<dbReference type="InterPro" id="IPR001900">
    <property type="entry name" value="RNase_II/R"/>
</dbReference>
<evidence type="ECO:0000256" key="4">
    <source>
        <dbReference type="SAM" id="MobiDB-lite"/>
    </source>
</evidence>